<feature type="domain" description="Ubiquitin-like" evidence="2">
    <location>
        <begin position="203"/>
        <end position="259"/>
    </location>
</feature>
<dbReference type="Proteomes" id="UP000186817">
    <property type="component" value="Unassembled WGS sequence"/>
</dbReference>
<dbReference type="CDD" id="cd17039">
    <property type="entry name" value="Ubl_ubiquitin_like"/>
    <property type="match status" value="1"/>
</dbReference>
<reference evidence="3 4" key="1">
    <citation type="submission" date="2016-02" db="EMBL/GenBank/DDBJ databases">
        <title>Genome analysis of coral dinoflagellate symbionts highlights evolutionary adaptations to a symbiotic lifestyle.</title>
        <authorList>
            <person name="Aranda M."/>
            <person name="Li Y."/>
            <person name="Liew Y.J."/>
            <person name="Baumgarten S."/>
            <person name="Simakov O."/>
            <person name="Wilson M."/>
            <person name="Piel J."/>
            <person name="Ashoor H."/>
            <person name="Bougouffa S."/>
            <person name="Bajic V.B."/>
            <person name="Ryu T."/>
            <person name="Ravasi T."/>
            <person name="Bayer T."/>
            <person name="Micklem G."/>
            <person name="Kim H."/>
            <person name="Bhak J."/>
            <person name="Lajeunesse T.C."/>
            <person name="Voolstra C.R."/>
        </authorList>
    </citation>
    <scope>NUCLEOTIDE SEQUENCE [LARGE SCALE GENOMIC DNA]</scope>
    <source>
        <strain evidence="3 4">CCMP2467</strain>
    </source>
</reference>
<name>A0A1Q9EEQ7_SYMMI</name>
<gene>
    <name evidence="3" type="ORF">AK812_SmicGene10855</name>
</gene>
<dbReference type="EMBL" id="LSRX01000172">
    <property type="protein sequence ID" value="OLQ05925.1"/>
    <property type="molecule type" value="Genomic_DNA"/>
</dbReference>
<evidence type="ECO:0000259" key="2">
    <source>
        <dbReference type="PROSITE" id="PS50053"/>
    </source>
</evidence>
<proteinExistence type="predicted"/>
<dbReference type="Gene3D" id="3.10.20.90">
    <property type="entry name" value="Phosphatidylinositol 3-kinase Catalytic Subunit, Chain A, domain 1"/>
    <property type="match status" value="1"/>
</dbReference>
<dbReference type="InterPro" id="IPR029071">
    <property type="entry name" value="Ubiquitin-like_domsf"/>
</dbReference>
<feature type="region of interest" description="Disordered" evidence="1">
    <location>
        <begin position="77"/>
        <end position="98"/>
    </location>
</feature>
<evidence type="ECO:0000313" key="4">
    <source>
        <dbReference type="Proteomes" id="UP000186817"/>
    </source>
</evidence>
<evidence type="ECO:0000313" key="3">
    <source>
        <dbReference type="EMBL" id="OLQ05925.1"/>
    </source>
</evidence>
<feature type="compositionally biased region" description="Low complexity" evidence="1">
    <location>
        <begin position="35"/>
        <end position="58"/>
    </location>
</feature>
<accession>A0A1Q9EEQ7</accession>
<sequence>MDIKGPNALLLHEASSVHSAGINVVYKGAGSKSSSAASSDLASSTSAPSASFRPSRSTCDSSVTPCSGATSLGSALSPLAPPLMRRPPEASSSLTPSSGDGFLLPIKARSISEVTPEPVARGALLAMDALCRQPTFDDRWLRDPRDFEDAPKRRRLEATGSVGWHWEVAQMLEQWHSTQFMEVESPASDVDLPAVQNSASLHVQIFVRDLSDTTRVIHVGLDSHISDVKRVICAKAQTSADAYYLTYIGKRLEDEPTASAPLGLPIRARSGSCALPIQSRTSVELPVAGRSVVQGSAARDHTIPVTAPVSQGVASAPLGQCRPRPDAASCGVALFNCALGDEWEEESIDSPLDSRPIVKAKSNPTTDLANSLGDETPVSSSHKRMSSAVNYKGFISQHGADISVYDRYEFGRLLGEGATGSTWEAFPRLDSCSSIPRLVSGQCSQDGARAVKKVLKGRFRDGSTESFLAEIEVKFAFRAGLKVPVLVWFDHAVVGYFGFLLIRAYGACPAFYKLHTPNQTSTRGMDGRSQSRSRSRDRFARLKLLHISKNAGSSLEHVGRQVGALWGKHWKSVQKHRGALHPPNNGRLRSEWWHVPPRFFLEDPYCGYIPFAVVRCPYARAISEFRCKWKGFVAPARTDHRRQRRLCATAQDLNTWLQEKLEKGAARSPFRNGHFIPQYLYIYDAQADVREAFVESLDLQLTFDIQYPLLHTSGSRSAARRAADGHLISGSLVDHLLDAEEVLEAKKVRLVSWLALGIFCANEMSQLFAIGTAGSILESFL</sequence>
<feature type="region of interest" description="Disordered" evidence="1">
    <location>
        <begin position="354"/>
        <end position="381"/>
    </location>
</feature>
<dbReference type="OrthoDB" id="433994at2759"/>
<evidence type="ECO:0000256" key="1">
    <source>
        <dbReference type="SAM" id="MobiDB-lite"/>
    </source>
</evidence>
<protein>
    <recommendedName>
        <fullName evidence="2">Ubiquitin-like domain-containing protein</fullName>
    </recommendedName>
</protein>
<dbReference type="SUPFAM" id="SSF54236">
    <property type="entry name" value="Ubiquitin-like"/>
    <property type="match status" value="1"/>
</dbReference>
<keyword evidence="4" id="KW-1185">Reference proteome</keyword>
<dbReference type="InterPro" id="IPR000626">
    <property type="entry name" value="Ubiquitin-like_dom"/>
</dbReference>
<dbReference type="AlphaFoldDB" id="A0A1Q9EEQ7"/>
<feature type="region of interest" description="Disordered" evidence="1">
    <location>
        <begin position="35"/>
        <end position="64"/>
    </location>
</feature>
<comment type="caution">
    <text evidence="3">The sequence shown here is derived from an EMBL/GenBank/DDBJ whole genome shotgun (WGS) entry which is preliminary data.</text>
</comment>
<dbReference type="PROSITE" id="PS50053">
    <property type="entry name" value="UBIQUITIN_2"/>
    <property type="match status" value="1"/>
</dbReference>
<organism evidence="3 4">
    <name type="scientific">Symbiodinium microadriaticum</name>
    <name type="common">Dinoflagellate</name>
    <name type="synonym">Zooxanthella microadriatica</name>
    <dbReference type="NCBI Taxonomy" id="2951"/>
    <lineage>
        <taxon>Eukaryota</taxon>
        <taxon>Sar</taxon>
        <taxon>Alveolata</taxon>
        <taxon>Dinophyceae</taxon>
        <taxon>Suessiales</taxon>
        <taxon>Symbiodiniaceae</taxon>
        <taxon>Symbiodinium</taxon>
    </lineage>
</organism>